<evidence type="ECO:0000313" key="2">
    <source>
        <dbReference type="Proteomes" id="UP000821845"/>
    </source>
</evidence>
<gene>
    <name evidence="1" type="ORF">HPB50_008838</name>
</gene>
<sequence length="85" mass="8745">MTSRGAKVQKRRGGALTMAGVIRQISEVSVSMAAEFEPHFRTAARESVGTASADNAAAADPWRRSPGVRPASSSKALAAGSDLSS</sequence>
<evidence type="ECO:0000313" key="1">
    <source>
        <dbReference type="EMBL" id="KAH6945527.1"/>
    </source>
</evidence>
<reference evidence="1" key="1">
    <citation type="submission" date="2020-05" db="EMBL/GenBank/DDBJ databases">
        <title>Large-scale comparative analyses of tick genomes elucidate their genetic diversity and vector capacities.</title>
        <authorList>
            <person name="Jia N."/>
            <person name="Wang J."/>
            <person name="Shi W."/>
            <person name="Du L."/>
            <person name="Sun Y."/>
            <person name="Zhan W."/>
            <person name="Jiang J."/>
            <person name="Wang Q."/>
            <person name="Zhang B."/>
            <person name="Ji P."/>
            <person name="Sakyi L.B."/>
            <person name="Cui X."/>
            <person name="Yuan T."/>
            <person name="Jiang B."/>
            <person name="Yang W."/>
            <person name="Lam T.T.-Y."/>
            <person name="Chang Q."/>
            <person name="Ding S."/>
            <person name="Wang X."/>
            <person name="Zhu J."/>
            <person name="Ruan X."/>
            <person name="Zhao L."/>
            <person name="Wei J."/>
            <person name="Que T."/>
            <person name="Du C."/>
            <person name="Cheng J."/>
            <person name="Dai P."/>
            <person name="Han X."/>
            <person name="Huang E."/>
            <person name="Gao Y."/>
            <person name="Liu J."/>
            <person name="Shao H."/>
            <person name="Ye R."/>
            <person name="Li L."/>
            <person name="Wei W."/>
            <person name="Wang X."/>
            <person name="Wang C."/>
            <person name="Yang T."/>
            <person name="Huo Q."/>
            <person name="Li W."/>
            <person name="Guo W."/>
            <person name="Chen H."/>
            <person name="Zhou L."/>
            <person name="Ni X."/>
            <person name="Tian J."/>
            <person name="Zhou Y."/>
            <person name="Sheng Y."/>
            <person name="Liu T."/>
            <person name="Pan Y."/>
            <person name="Xia L."/>
            <person name="Li J."/>
            <person name="Zhao F."/>
            <person name="Cao W."/>
        </authorList>
    </citation>
    <scope>NUCLEOTIDE SEQUENCE</scope>
    <source>
        <strain evidence="1">Hyas-2018</strain>
    </source>
</reference>
<proteinExistence type="predicted"/>
<dbReference type="EMBL" id="CM023481">
    <property type="protein sequence ID" value="KAH6945527.1"/>
    <property type="molecule type" value="Genomic_DNA"/>
</dbReference>
<dbReference type="Proteomes" id="UP000821845">
    <property type="component" value="Chromosome 1"/>
</dbReference>
<protein>
    <submittedName>
        <fullName evidence="1">Uncharacterized protein</fullName>
    </submittedName>
</protein>
<name>A0ACB7TDC3_HYAAI</name>
<keyword evidence="2" id="KW-1185">Reference proteome</keyword>
<organism evidence="1 2">
    <name type="scientific">Hyalomma asiaticum</name>
    <name type="common">Tick</name>
    <dbReference type="NCBI Taxonomy" id="266040"/>
    <lineage>
        <taxon>Eukaryota</taxon>
        <taxon>Metazoa</taxon>
        <taxon>Ecdysozoa</taxon>
        <taxon>Arthropoda</taxon>
        <taxon>Chelicerata</taxon>
        <taxon>Arachnida</taxon>
        <taxon>Acari</taxon>
        <taxon>Parasitiformes</taxon>
        <taxon>Ixodida</taxon>
        <taxon>Ixodoidea</taxon>
        <taxon>Ixodidae</taxon>
        <taxon>Hyalomminae</taxon>
        <taxon>Hyalomma</taxon>
    </lineage>
</organism>
<accession>A0ACB7TDC3</accession>
<comment type="caution">
    <text evidence="1">The sequence shown here is derived from an EMBL/GenBank/DDBJ whole genome shotgun (WGS) entry which is preliminary data.</text>
</comment>